<name>A0ACA9KNK1_9GLOM</name>
<comment type="caution">
    <text evidence="1">The sequence shown here is derived from an EMBL/GenBank/DDBJ whole genome shotgun (WGS) entry which is preliminary data.</text>
</comment>
<proteinExistence type="predicted"/>
<evidence type="ECO:0000313" key="1">
    <source>
        <dbReference type="EMBL" id="CAG8481942.1"/>
    </source>
</evidence>
<reference evidence="1" key="1">
    <citation type="submission" date="2021-06" db="EMBL/GenBank/DDBJ databases">
        <authorList>
            <person name="Kallberg Y."/>
            <person name="Tangrot J."/>
            <person name="Rosling A."/>
        </authorList>
    </citation>
    <scope>NUCLEOTIDE SEQUENCE</scope>
    <source>
        <strain evidence="1">IL203A</strain>
    </source>
</reference>
<dbReference type="Proteomes" id="UP000789702">
    <property type="component" value="Unassembled WGS sequence"/>
</dbReference>
<sequence length="58" mass="6743">MARGNQREKAREKNLKKQKQSPKKKDDGVTFKKRAESDAEIMRQKQQKALEKKAEPSS</sequence>
<organism evidence="1 2">
    <name type="scientific">Dentiscutata heterogama</name>
    <dbReference type="NCBI Taxonomy" id="1316150"/>
    <lineage>
        <taxon>Eukaryota</taxon>
        <taxon>Fungi</taxon>
        <taxon>Fungi incertae sedis</taxon>
        <taxon>Mucoromycota</taxon>
        <taxon>Glomeromycotina</taxon>
        <taxon>Glomeromycetes</taxon>
        <taxon>Diversisporales</taxon>
        <taxon>Gigasporaceae</taxon>
        <taxon>Dentiscutata</taxon>
    </lineage>
</organism>
<accession>A0ACA9KNK1</accession>
<gene>
    <name evidence="1" type="ORF">DHETER_LOCUS2164</name>
</gene>
<evidence type="ECO:0000313" key="2">
    <source>
        <dbReference type="Proteomes" id="UP000789702"/>
    </source>
</evidence>
<protein>
    <submittedName>
        <fullName evidence="1">11198_t:CDS:1</fullName>
    </submittedName>
</protein>
<dbReference type="EMBL" id="CAJVPU010001486">
    <property type="protein sequence ID" value="CAG8481942.1"/>
    <property type="molecule type" value="Genomic_DNA"/>
</dbReference>
<keyword evidence="2" id="KW-1185">Reference proteome</keyword>